<keyword evidence="3" id="KW-0029">Amino-acid transport</keyword>
<dbReference type="PANTHER" id="PTHR30483">
    <property type="entry name" value="LEUCINE-SPECIFIC-BINDING PROTEIN"/>
    <property type="match status" value="1"/>
</dbReference>
<dbReference type="AlphaFoldDB" id="A0A2S6MVA2"/>
<comment type="caution">
    <text evidence="6">The sequence shown here is derived from an EMBL/GenBank/DDBJ whole genome shotgun (WGS) entry which is preliminary data.</text>
</comment>
<feature type="domain" description="Leucine-binding protein" evidence="5">
    <location>
        <begin position="28"/>
        <end position="365"/>
    </location>
</feature>
<feature type="signal peptide" evidence="4">
    <location>
        <begin position="1"/>
        <end position="22"/>
    </location>
</feature>
<accession>A0A2S6MVA2</accession>
<organism evidence="6 7">
    <name type="scientific">Rhodopila globiformis</name>
    <name type="common">Rhodopseudomonas globiformis</name>
    <dbReference type="NCBI Taxonomy" id="1071"/>
    <lineage>
        <taxon>Bacteria</taxon>
        <taxon>Pseudomonadati</taxon>
        <taxon>Pseudomonadota</taxon>
        <taxon>Alphaproteobacteria</taxon>
        <taxon>Acetobacterales</taxon>
        <taxon>Acetobacteraceae</taxon>
        <taxon>Rhodopila</taxon>
    </lineage>
</organism>
<gene>
    <name evidence="6" type="ORF">CCS01_30175</name>
</gene>
<evidence type="ECO:0000256" key="2">
    <source>
        <dbReference type="ARBA" id="ARBA00022729"/>
    </source>
</evidence>
<evidence type="ECO:0000313" key="6">
    <source>
        <dbReference type="EMBL" id="PPQ26293.1"/>
    </source>
</evidence>
<dbReference type="EMBL" id="NHRY01000270">
    <property type="protein sequence ID" value="PPQ26293.1"/>
    <property type="molecule type" value="Genomic_DNA"/>
</dbReference>
<reference evidence="6 7" key="1">
    <citation type="journal article" date="2018" name="Arch. Microbiol.">
        <title>New insights into the metabolic potential of the phototrophic purple bacterium Rhodopila globiformis DSM 161(T) from its draft genome sequence and evidence for a vanadium-dependent nitrogenase.</title>
        <authorList>
            <person name="Imhoff J.F."/>
            <person name="Rahn T."/>
            <person name="Kunzel S."/>
            <person name="Neulinger S.C."/>
        </authorList>
    </citation>
    <scope>NUCLEOTIDE SEQUENCE [LARGE SCALE GENOMIC DNA]</scope>
    <source>
        <strain evidence="6 7">DSM 161</strain>
    </source>
</reference>
<dbReference type="OrthoDB" id="7237299at2"/>
<evidence type="ECO:0000313" key="7">
    <source>
        <dbReference type="Proteomes" id="UP000239724"/>
    </source>
</evidence>
<dbReference type="SUPFAM" id="SSF53822">
    <property type="entry name" value="Periplasmic binding protein-like I"/>
    <property type="match status" value="1"/>
</dbReference>
<evidence type="ECO:0000259" key="5">
    <source>
        <dbReference type="Pfam" id="PF13458"/>
    </source>
</evidence>
<name>A0A2S6MVA2_RHOGL</name>
<keyword evidence="7" id="KW-1185">Reference proteome</keyword>
<dbReference type="CDD" id="cd06327">
    <property type="entry name" value="PBP1_SBP-like"/>
    <property type="match status" value="1"/>
</dbReference>
<proteinExistence type="inferred from homology"/>
<dbReference type="InterPro" id="IPR051010">
    <property type="entry name" value="BCAA_transport"/>
</dbReference>
<evidence type="ECO:0000256" key="1">
    <source>
        <dbReference type="ARBA" id="ARBA00010062"/>
    </source>
</evidence>
<keyword evidence="3" id="KW-0813">Transport</keyword>
<feature type="chain" id="PRO_5015460966" evidence="4">
    <location>
        <begin position="23"/>
        <end position="401"/>
    </location>
</feature>
<dbReference type="InterPro" id="IPR028082">
    <property type="entry name" value="Peripla_BP_I"/>
</dbReference>
<dbReference type="Proteomes" id="UP000239724">
    <property type="component" value="Unassembled WGS sequence"/>
</dbReference>
<dbReference type="InterPro" id="IPR028081">
    <property type="entry name" value="Leu-bd"/>
</dbReference>
<evidence type="ECO:0000256" key="3">
    <source>
        <dbReference type="ARBA" id="ARBA00022970"/>
    </source>
</evidence>
<dbReference type="PANTHER" id="PTHR30483:SF6">
    <property type="entry name" value="PERIPLASMIC BINDING PROTEIN OF ABC TRANSPORTER FOR NATURAL AMINO ACIDS"/>
    <property type="match status" value="1"/>
</dbReference>
<evidence type="ECO:0000256" key="4">
    <source>
        <dbReference type="SAM" id="SignalP"/>
    </source>
</evidence>
<dbReference type="Gene3D" id="3.40.50.2300">
    <property type="match status" value="2"/>
</dbReference>
<dbReference type="RefSeq" id="WP_104522730.1">
    <property type="nucleotide sequence ID" value="NZ_NHRY01000270.1"/>
</dbReference>
<protein>
    <submittedName>
        <fullName evidence="6">ABC transporter permease</fullName>
    </submittedName>
</protein>
<dbReference type="GO" id="GO:0006865">
    <property type="term" value="P:amino acid transport"/>
    <property type="evidence" value="ECO:0007669"/>
    <property type="project" value="UniProtKB-KW"/>
</dbReference>
<dbReference type="Pfam" id="PF13458">
    <property type="entry name" value="Peripla_BP_6"/>
    <property type="match status" value="1"/>
</dbReference>
<comment type="similarity">
    <text evidence="1">Belongs to the leucine-binding protein family.</text>
</comment>
<keyword evidence="2 4" id="KW-0732">Signal</keyword>
<sequence>MNWLRRLALATILLAPGLSARAQIPDVVKIGIMNDMNGPFADQSGKGSVVAAQMAAEEFAAQGGGFRVQILQADHQNKPDLGAQIAREWVDRDNVATVADAVNSGVGLAVNQVMAEKHRTFLATNVGTSDLTGKYCQPTTVQWTMDTYALGNTMARVMAERGGNTWYFIAFDYALGAALVHDTAATLTALGGKVLGTSRHPIGTTDFSSYLVQAQASGAKVIGLADTGADLINAVKQAAEFGMTKKQTLAGLFTQITDVDSIGLRAAQGMTVTEAFYWDLNNATRAFSRRFAQRFNGRMPTENQAGVYSSVLAYLNAVKAANTIEGEKVVAQMRKQPIQDALFGTVTVRQDGRAVHDMYTFRVKAPGESASRWDVYKLMARIPGSEAFRPLDKGGCRLVTQ</sequence>